<feature type="repeat" description="ANK" evidence="1">
    <location>
        <begin position="134"/>
        <end position="166"/>
    </location>
</feature>
<protein>
    <submittedName>
        <fullName evidence="2">Uncharacterized protein</fullName>
    </submittedName>
</protein>
<reference evidence="2" key="1">
    <citation type="submission" date="2021-02" db="EMBL/GenBank/DDBJ databases">
        <authorList>
            <person name="Palmer J.M."/>
        </authorList>
    </citation>
    <scope>NUCLEOTIDE SEQUENCE</scope>
    <source>
        <strain evidence="2">SCRP23</strain>
    </source>
</reference>
<dbReference type="Pfam" id="PF00023">
    <property type="entry name" value="Ank"/>
    <property type="match status" value="1"/>
</dbReference>
<feature type="repeat" description="ANK" evidence="1">
    <location>
        <begin position="233"/>
        <end position="265"/>
    </location>
</feature>
<dbReference type="PROSITE" id="PS50088">
    <property type="entry name" value="ANK_REPEAT"/>
    <property type="match status" value="5"/>
</dbReference>
<dbReference type="PANTHER" id="PTHR22677:SF4">
    <property type="entry name" value="USHER SYNDROME TYPE-1G PROTEIN-LIKE PROTEIN"/>
    <property type="match status" value="1"/>
</dbReference>
<dbReference type="EMBL" id="JAGDFL010000501">
    <property type="protein sequence ID" value="KAG7386788.1"/>
    <property type="molecule type" value="Genomic_DNA"/>
</dbReference>
<comment type="caution">
    <text evidence="2">The sequence shown here is derived from an EMBL/GenBank/DDBJ whole genome shotgun (WGS) entry which is preliminary data.</text>
</comment>
<sequence>MAEKDEVEDEDVLVDVLWRLIEKKLEWLDERGVSLDDEDIGVSVRLVRRYLKEDNITAIDVDELKTTWEVFEEEAVEKMTELIQGGAHVNVQDEESAMVKADCSALSLAVASDTTKLVSLLLDQGANANFVNENNQSVLHFAVVCLEREMVSILLDRGADVTAKDESGATPLHWVASIGSSDIVELLIDRGADMAAAEESGATPLHSAASKCNTETVALLIDRGADMTAVDSHGLTALHVAANNGFAKTVSVLLDYGADVGVIDKVGRTPFESMITTSNLALDKQVAVARTLSSRGLKGLQWI</sequence>
<keyword evidence="3" id="KW-1185">Reference proteome</keyword>
<proteinExistence type="predicted"/>
<gene>
    <name evidence="2" type="ORF">PHYBOEH_008594</name>
</gene>
<dbReference type="AlphaFoldDB" id="A0A8T1W2K6"/>
<dbReference type="InterPro" id="IPR002110">
    <property type="entry name" value="Ankyrin_rpt"/>
</dbReference>
<accession>A0A8T1W2K6</accession>
<name>A0A8T1W2K6_9STRA</name>
<feature type="repeat" description="ANK" evidence="1">
    <location>
        <begin position="101"/>
        <end position="133"/>
    </location>
</feature>
<evidence type="ECO:0000256" key="1">
    <source>
        <dbReference type="PROSITE-ProRule" id="PRU00023"/>
    </source>
</evidence>
<dbReference type="SMART" id="SM00248">
    <property type="entry name" value="ANK"/>
    <property type="match status" value="5"/>
</dbReference>
<dbReference type="PROSITE" id="PS50297">
    <property type="entry name" value="ANK_REP_REGION"/>
    <property type="match status" value="4"/>
</dbReference>
<dbReference type="Pfam" id="PF12796">
    <property type="entry name" value="Ank_2"/>
    <property type="match status" value="1"/>
</dbReference>
<dbReference type="PANTHER" id="PTHR22677">
    <property type="entry name" value="ANKYRIN REPEAT DOMAIN-CONTAINING PROTEIN 60"/>
    <property type="match status" value="1"/>
</dbReference>
<feature type="repeat" description="ANK" evidence="1">
    <location>
        <begin position="167"/>
        <end position="199"/>
    </location>
</feature>
<organism evidence="2 3">
    <name type="scientific">Phytophthora boehmeriae</name>
    <dbReference type="NCBI Taxonomy" id="109152"/>
    <lineage>
        <taxon>Eukaryota</taxon>
        <taxon>Sar</taxon>
        <taxon>Stramenopiles</taxon>
        <taxon>Oomycota</taxon>
        <taxon>Peronosporomycetes</taxon>
        <taxon>Peronosporales</taxon>
        <taxon>Peronosporaceae</taxon>
        <taxon>Phytophthora</taxon>
    </lineage>
</organism>
<dbReference type="Proteomes" id="UP000693981">
    <property type="component" value="Unassembled WGS sequence"/>
</dbReference>
<keyword evidence="1" id="KW-0040">ANK repeat</keyword>
<feature type="repeat" description="ANK" evidence="1">
    <location>
        <begin position="200"/>
        <end position="232"/>
    </location>
</feature>
<dbReference type="InterPro" id="IPR039323">
    <property type="entry name" value="ANKRD_45/46/60"/>
</dbReference>
<dbReference type="OrthoDB" id="158567at2759"/>
<evidence type="ECO:0000313" key="3">
    <source>
        <dbReference type="Proteomes" id="UP000693981"/>
    </source>
</evidence>
<evidence type="ECO:0000313" key="2">
    <source>
        <dbReference type="EMBL" id="KAG7386788.1"/>
    </source>
</evidence>